<dbReference type="AlphaFoldDB" id="A0A413YU34"/>
<dbReference type="EMBL" id="QSHM01000010">
    <property type="protein sequence ID" value="RHC12558.1"/>
    <property type="molecule type" value="Genomic_DNA"/>
</dbReference>
<dbReference type="Proteomes" id="UP000285844">
    <property type="component" value="Unassembled WGS sequence"/>
</dbReference>
<comment type="caution">
    <text evidence="2">The sequence shown here is derived from an EMBL/GenBank/DDBJ whole genome shotgun (WGS) entry which is preliminary data.</text>
</comment>
<dbReference type="Gene3D" id="1.10.260.40">
    <property type="entry name" value="lambda repressor-like DNA-binding domains"/>
    <property type="match status" value="1"/>
</dbReference>
<dbReference type="PROSITE" id="PS50943">
    <property type="entry name" value="HTH_CROC1"/>
    <property type="match status" value="1"/>
</dbReference>
<evidence type="ECO:0000313" key="3">
    <source>
        <dbReference type="Proteomes" id="UP000285844"/>
    </source>
</evidence>
<dbReference type="Pfam" id="PF01381">
    <property type="entry name" value="HTH_3"/>
    <property type="match status" value="1"/>
</dbReference>
<dbReference type="CDD" id="cd00093">
    <property type="entry name" value="HTH_XRE"/>
    <property type="match status" value="1"/>
</dbReference>
<name>A0A413YU34_9FIRM</name>
<protein>
    <submittedName>
        <fullName evidence="2">XRE family transcriptional regulator</fullName>
    </submittedName>
</protein>
<dbReference type="GO" id="GO:0003677">
    <property type="term" value="F:DNA binding"/>
    <property type="evidence" value="ECO:0007669"/>
    <property type="project" value="InterPro"/>
</dbReference>
<dbReference type="InterPro" id="IPR010982">
    <property type="entry name" value="Lambda_DNA-bd_dom_sf"/>
</dbReference>
<dbReference type="InterPro" id="IPR001387">
    <property type="entry name" value="Cro/C1-type_HTH"/>
</dbReference>
<dbReference type="SUPFAM" id="SSF47413">
    <property type="entry name" value="lambda repressor-like DNA-binding domains"/>
    <property type="match status" value="1"/>
</dbReference>
<dbReference type="SMART" id="SM00530">
    <property type="entry name" value="HTH_XRE"/>
    <property type="match status" value="1"/>
</dbReference>
<proteinExistence type="predicted"/>
<accession>A0A413YU34</accession>
<feature type="domain" description="HTH cro/C1-type" evidence="1">
    <location>
        <begin position="19"/>
        <end position="62"/>
    </location>
</feature>
<gene>
    <name evidence="2" type="ORF">DW858_09320</name>
</gene>
<organism evidence="2 3">
    <name type="scientific">Lachnospira eligens</name>
    <dbReference type="NCBI Taxonomy" id="39485"/>
    <lineage>
        <taxon>Bacteria</taxon>
        <taxon>Bacillati</taxon>
        <taxon>Bacillota</taxon>
        <taxon>Clostridia</taxon>
        <taxon>Lachnospirales</taxon>
        <taxon>Lachnospiraceae</taxon>
        <taxon>Lachnospira</taxon>
    </lineage>
</organism>
<sequence length="65" mass="7277">MQPKEIGNRLTVLRGNKPQSEVAKAIGISDSALSMYECGERIPRDSIKIKLAQYYGKSVQSIFFD</sequence>
<evidence type="ECO:0000313" key="2">
    <source>
        <dbReference type="EMBL" id="RHC12558.1"/>
    </source>
</evidence>
<evidence type="ECO:0000259" key="1">
    <source>
        <dbReference type="PROSITE" id="PS50943"/>
    </source>
</evidence>
<reference evidence="2 3" key="1">
    <citation type="submission" date="2018-08" db="EMBL/GenBank/DDBJ databases">
        <title>A genome reference for cultivated species of the human gut microbiota.</title>
        <authorList>
            <person name="Zou Y."/>
            <person name="Xue W."/>
            <person name="Luo G."/>
        </authorList>
    </citation>
    <scope>NUCLEOTIDE SEQUENCE [LARGE SCALE GENOMIC DNA]</scope>
    <source>
        <strain evidence="2 3">AM37-3BH</strain>
    </source>
</reference>